<evidence type="ECO:0000256" key="2">
    <source>
        <dbReference type="SAM" id="MobiDB-lite"/>
    </source>
</evidence>
<dbReference type="Proteomes" id="UP001499951">
    <property type="component" value="Unassembled WGS sequence"/>
</dbReference>
<evidence type="ECO:0000313" key="6">
    <source>
        <dbReference type="Proteomes" id="UP001499951"/>
    </source>
</evidence>
<evidence type="ECO:0000256" key="3">
    <source>
        <dbReference type="SAM" id="SignalP"/>
    </source>
</evidence>
<feature type="compositionally biased region" description="Basic residues" evidence="2">
    <location>
        <begin position="45"/>
        <end position="56"/>
    </location>
</feature>
<dbReference type="PANTHER" id="PTHR21666:SF263">
    <property type="entry name" value="MUREIN HYDROLASE ACTIVATOR NLPD"/>
    <property type="match status" value="1"/>
</dbReference>
<feature type="domain" description="M23ase beta-sheet core" evidence="4">
    <location>
        <begin position="141"/>
        <end position="239"/>
    </location>
</feature>
<dbReference type="EMBL" id="BAAADD010000002">
    <property type="protein sequence ID" value="GAA0563259.1"/>
    <property type="molecule type" value="Genomic_DNA"/>
</dbReference>
<dbReference type="Gene3D" id="2.70.70.10">
    <property type="entry name" value="Glucose Permease (Domain IIA)"/>
    <property type="match status" value="1"/>
</dbReference>
<dbReference type="PROSITE" id="PS51257">
    <property type="entry name" value="PROKAR_LIPOPROTEIN"/>
    <property type="match status" value="1"/>
</dbReference>
<reference evidence="5 6" key="1">
    <citation type="journal article" date="2019" name="Int. J. Syst. Evol. Microbiol.">
        <title>The Global Catalogue of Microorganisms (GCM) 10K type strain sequencing project: providing services to taxonomists for standard genome sequencing and annotation.</title>
        <authorList>
            <consortium name="The Broad Institute Genomics Platform"/>
            <consortium name="The Broad Institute Genome Sequencing Center for Infectious Disease"/>
            <person name="Wu L."/>
            <person name="Ma J."/>
        </authorList>
    </citation>
    <scope>NUCLEOTIDE SEQUENCE [LARGE SCALE GENOMIC DNA]</scope>
    <source>
        <strain evidence="5 6">JCM 15089</strain>
    </source>
</reference>
<feature type="signal peptide" evidence="3">
    <location>
        <begin position="1"/>
        <end position="24"/>
    </location>
</feature>
<dbReference type="CDD" id="cd12797">
    <property type="entry name" value="M23_peptidase"/>
    <property type="match status" value="1"/>
</dbReference>
<evidence type="ECO:0000256" key="1">
    <source>
        <dbReference type="ARBA" id="ARBA00038420"/>
    </source>
</evidence>
<proteinExistence type="inferred from homology"/>
<feature type="region of interest" description="Disordered" evidence="2">
    <location>
        <begin position="45"/>
        <end position="115"/>
    </location>
</feature>
<gene>
    <name evidence="5" type="ORF">GCM10008942_09620</name>
</gene>
<keyword evidence="3" id="KW-0732">Signal</keyword>
<feature type="chain" id="PRO_5047514423" description="M23ase beta-sheet core domain-containing protein" evidence="3">
    <location>
        <begin position="25"/>
        <end position="251"/>
    </location>
</feature>
<dbReference type="InterPro" id="IPR011055">
    <property type="entry name" value="Dup_hybrid_motif"/>
</dbReference>
<comment type="caution">
    <text evidence="5">The sequence shown here is derived from an EMBL/GenBank/DDBJ whole genome shotgun (WGS) entry which is preliminary data.</text>
</comment>
<dbReference type="InterPro" id="IPR050570">
    <property type="entry name" value="Cell_wall_metabolism_enzyme"/>
</dbReference>
<organism evidence="5 6">
    <name type="scientific">Rhizomicrobium electricum</name>
    <dbReference type="NCBI Taxonomy" id="480070"/>
    <lineage>
        <taxon>Bacteria</taxon>
        <taxon>Pseudomonadati</taxon>
        <taxon>Pseudomonadota</taxon>
        <taxon>Alphaproteobacteria</taxon>
        <taxon>Micropepsales</taxon>
        <taxon>Micropepsaceae</taxon>
        <taxon>Rhizomicrobium</taxon>
    </lineage>
</organism>
<accession>A0ABN1EBR2</accession>
<dbReference type="PANTHER" id="PTHR21666">
    <property type="entry name" value="PEPTIDASE-RELATED"/>
    <property type="match status" value="1"/>
</dbReference>
<dbReference type="Pfam" id="PF01551">
    <property type="entry name" value="Peptidase_M23"/>
    <property type="match status" value="1"/>
</dbReference>
<name>A0ABN1EBR2_9PROT</name>
<comment type="similarity">
    <text evidence="1">Belongs to the E.coli NlpD/Haemophilus LppB family.</text>
</comment>
<feature type="compositionally biased region" description="Basic and acidic residues" evidence="2">
    <location>
        <begin position="94"/>
        <end position="109"/>
    </location>
</feature>
<keyword evidence="6" id="KW-1185">Reference proteome</keyword>
<protein>
    <recommendedName>
        <fullName evidence="4">M23ase beta-sheet core domain-containing protein</fullName>
    </recommendedName>
</protein>
<dbReference type="InterPro" id="IPR016047">
    <property type="entry name" value="M23ase_b-sheet_dom"/>
</dbReference>
<evidence type="ECO:0000313" key="5">
    <source>
        <dbReference type="EMBL" id="GAA0563259.1"/>
    </source>
</evidence>
<sequence length="251" mass="28107">MVRRGNAEYRIFAVAAAVILPLLAAGCTTTPEPYFGWDVQTTKSRPHRVAAVKPKPRPNPTYYESQYTDNRYYDDRSYDRGYSQTPTPRPSQKWYDRPAERNDDSDYRPASRPNYAGDARFQWPVRGRVLSEFGASPGGEKNNGINIAATQGEPIRAAADGNVSYAGNELRGYGNLVLIKHDNGYITAYAHADHFVVDKGQWVARGQVIGYVGTTGDVRTPQLHFEVRRGNHGETPVDPRQILGSQRVAYR</sequence>
<dbReference type="RefSeq" id="WP_166932564.1">
    <property type="nucleotide sequence ID" value="NZ_BAAADD010000002.1"/>
</dbReference>
<dbReference type="SUPFAM" id="SSF51261">
    <property type="entry name" value="Duplicated hybrid motif"/>
    <property type="match status" value="1"/>
</dbReference>
<evidence type="ECO:0000259" key="4">
    <source>
        <dbReference type="Pfam" id="PF01551"/>
    </source>
</evidence>